<accession>A4XHC2</accession>
<dbReference type="RefSeq" id="WP_011916256.1">
    <property type="nucleotide sequence ID" value="NC_009437.1"/>
</dbReference>
<name>A4XHC2_CALS8</name>
<dbReference type="InterPro" id="IPR036390">
    <property type="entry name" value="WH_DNA-bd_sf"/>
</dbReference>
<dbReference type="AlphaFoldDB" id="A4XHC2"/>
<evidence type="ECO:0000313" key="3">
    <source>
        <dbReference type="Proteomes" id="UP000000256"/>
    </source>
</evidence>
<dbReference type="Gene3D" id="1.10.10.10">
    <property type="entry name" value="Winged helix-like DNA-binding domain superfamily/Winged helix DNA-binding domain"/>
    <property type="match status" value="1"/>
</dbReference>
<organism evidence="2 3">
    <name type="scientific">Caldicellulosiruptor saccharolyticus (strain ATCC 43494 / DSM 8903 / Tp8T 6331)</name>
    <dbReference type="NCBI Taxonomy" id="351627"/>
    <lineage>
        <taxon>Bacteria</taxon>
        <taxon>Bacillati</taxon>
        <taxon>Bacillota</taxon>
        <taxon>Bacillota incertae sedis</taxon>
        <taxon>Caldicellulosiruptorales</taxon>
        <taxon>Caldicellulosiruptoraceae</taxon>
        <taxon>Caldicellulosiruptor</taxon>
    </lineage>
</organism>
<dbReference type="InterPro" id="IPR010776">
    <property type="entry name" value="Hop2_WH_dom"/>
</dbReference>
<dbReference type="SUPFAM" id="SSF46785">
    <property type="entry name" value="Winged helix' DNA-binding domain"/>
    <property type="match status" value="1"/>
</dbReference>
<dbReference type="InterPro" id="IPR036388">
    <property type="entry name" value="WH-like_DNA-bd_sf"/>
</dbReference>
<dbReference type="OrthoDB" id="15623at2"/>
<proteinExistence type="predicted"/>
<dbReference type="EMBL" id="CP000679">
    <property type="protein sequence ID" value="ABP66307.1"/>
    <property type="molecule type" value="Genomic_DNA"/>
</dbReference>
<dbReference type="eggNOG" id="COG1522">
    <property type="taxonomic scope" value="Bacteria"/>
</dbReference>
<dbReference type="HOGENOM" id="CLU_203781_1_0_9"/>
<protein>
    <recommendedName>
        <fullName evidence="1">Homologous-pairing protein 2 winged helix domain-containing protein</fullName>
    </recommendedName>
</protein>
<keyword evidence="3" id="KW-1185">Reference proteome</keyword>
<sequence length="58" mass="6624">MDSKEIVLQALKSSDQPLKTQDIVEKTGLDKKEVEKAIKDLKDEGLIESPKRCYYKAK</sequence>
<dbReference type="Proteomes" id="UP000000256">
    <property type="component" value="Chromosome"/>
</dbReference>
<evidence type="ECO:0000259" key="1">
    <source>
        <dbReference type="Pfam" id="PF07106"/>
    </source>
</evidence>
<dbReference type="STRING" id="351627.Csac_0688"/>
<evidence type="ECO:0000313" key="2">
    <source>
        <dbReference type="EMBL" id="ABP66307.1"/>
    </source>
</evidence>
<reference evidence="2 3" key="1">
    <citation type="journal article" date="2008" name="Appl. Environ. Microbiol.">
        <title>Hydrogenomics of the extremely thermophilic bacterium Caldicellulosiruptor saccharolyticus.</title>
        <authorList>
            <person name="van de Werken H.J."/>
            <person name="Verhaart M.R."/>
            <person name="VanFossen A.L."/>
            <person name="Willquist K."/>
            <person name="Lewis D.L."/>
            <person name="Nichols J.D."/>
            <person name="Goorissen H.P."/>
            <person name="Mongodin E.F."/>
            <person name="Nelson K.E."/>
            <person name="van Niel E.W."/>
            <person name="Stams A.J."/>
            <person name="Ward D.E."/>
            <person name="de Vos W.M."/>
            <person name="van der Oost J."/>
            <person name="Kelly R.M."/>
            <person name="Kengen S.W."/>
        </authorList>
    </citation>
    <scope>NUCLEOTIDE SEQUENCE [LARGE SCALE GENOMIC DNA]</scope>
    <source>
        <strain evidence="3">ATCC 43494 / DSM 8903 / Tp8T 6331</strain>
    </source>
</reference>
<feature type="domain" description="Homologous-pairing protein 2 winged helix" evidence="1">
    <location>
        <begin position="2"/>
        <end position="49"/>
    </location>
</feature>
<dbReference type="KEGG" id="csc:Csac_0688"/>
<gene>
    <name evidence="2" type="ordered locus">Csac_0688</name>
</gene>
<dbReference type="Pfam" id="PF07106">
    <property type="entry name" value="WHD_TBPIP"/>
    <property type="match status" value="1"/>
</dbReference>